<sequence length="166" mass="19421">EIVFHLGVYFEQLAREKRIESYRLWSILDHFIDILGSLERISNTPIPLAYRVHLKQAVTLYVWLLPFTLVDILGWLTIPVIFVISFILFGVEAIGSEIEDPFELNRNYTNYLLIAIFWTLKSSLARNTNLSRYDVNDLPLDEYCKDLEAEIKYLYCFLPTGQAEHS</sequence>
<feature type="transmembrane region" description="Helical" evidence="8">
    <location>
        <begin position="60"/>
        <end position="88"/>
    </location>
</feature>
<evidence type="ECO:0000256" key="4">
    <source>
        <dbReference type="ARBA" id="ARBA00022692"/>
    </source>
</evidence>
<feature type="non-terminal residue" evidence="9">
    <location>
        <position position="166"/>
    </location>
</feature>
<evidence type="ECO:0000256" key="7">
    <source>
        <dbReference type="ARBA" id="ARBA00023136"/>
    </source>
</evidence>
<gene>
    <name evidence="9" type="ORF">CPELLU_LOCUS13392</name>
</gene>
<keyword evidence="4 8" id="KW-0812">Transmembrane</keyword>
<evidence type="ECO:0000313" key="9">
    <source>
        <dbReference type="EMBL" id="CAG8729344.1"/>
    </source>
</evidence>
<evidence type="ECO:0000256" key="8">
    <source>
        <dbReference type="SAM" id="Phobius"/>
    </source>
</evidence>
<dbReference type="GO" id="GO:0005254">
    <property type="term" value="F:chloride channel activity"/>
    <property type="evidence" value="ECO:0007669"/>
    <property type="project" value="InterPro"/>
</dbReference>
<keyword evidence="6" id="KW-0406">Ion transport</keyword>
<evidence type="ECO:0000313" key="10">
    <source>
        <dbReference type="Proteomes" id="UP000789759"/>
    </source>
</evidence>
<keyword evidence="2" id="KW-0813">Transport</keyword>
<proteinExistence type="predicted"/>
<dbReference type="InterPro" id="IPR044669">
    <property type="entry name" value="YneE/VCCN1/2-like"/>
</dbReference>
<dbReference type="PANTHER" id="PTHR33281">
    <property type="entry name" value="UPF0187 PROTEIN YNEE"/>
    <property type="match status" value="1"/>
</dbReference>
<organism evidence="9 10">
    <name type="scientific">Cetraspora pellucida</name>
    <dbReference type="NCBI Taxonomy" id="1433469"/>
    <lineage>
        <taxon>Eukaryota</taxon>
        <taxon>Fungi</taxon>
        <taxon>Fungi incertae sedis</taxon>
        <taxon>Mucoromycota</taxon>
        <taxon>Glomeromycotina</taxon>
        <taxon>Glomeromycetes</taxon>
        <taxon>Diversisporales</taxon>
        <taxon>Gigasporaceae</taxon>
        <taxon>Cetraspora</taxon>
    </lineage>
</organism>
<comment type="caution">
    <text evidence="9">The sequence shown here is derived from an EMBL/GenBank/DDBJ whole genome shotgun (WGS) entry which is preliminary data.</text>
</comment>
<name>A0A9N9IB06_9GLOM</name>
<dbReference type="OrthoDB" id="1368at2759"/>
<evidence type="ECO:0000256" key="6">
    <source>
        <dbReference type="ARBA" id="ARBA00023065"/>
    </source>
</evidence>
<evidence type="ECO:0000256" key="3">
    <source>
        <dbReference type="ARBA" id="ARBA00022475"/>
    </source>
</evidence>
<dbReference type="PANTHER" id="PTHR33281:SF19">
    <property type="entry name" value="VOLTAGE-DEPENDENT ANION CHANNEL-FORMING PROTEIN YNEE"/>
    <property type="match status" value="1"/>
</dbReference>
<evidence type="ECO:0000256" key="2">
    <source>
        <dbReference type="ARBA" id="ARBA00022448"/>
    </source>
</evidence>
<dbReference type="AlphaFoldDB" id="A0A9N9IB06"/>
<accession>A0A9N9IB06</accession>
<keyword evidence="5 8" id="KW-1133">Transmembrane helix</keyword>
<comment type="subcellular location">
    <subcellularLocation>
        <location evidence="1">Cell membrane</location>
        <topology evidence="1">Multi-pass membrane protein</topology>
    </subcellularLocation>
</comment>
<evidence type="ECO:0000256" key="5">
    <source>
        <dbReference type="ARBA" id="ARBA00022989"/>
    </source>
</evidence>
<keyword evidence="10" id="KW-1185">Reference proteome</keyword>
<keyword evidence="3" id="KW-1003">Cell membrane</keyword>
<protein>
    <submittedName>
        <fullName evidence="9">17528_t:CDS:1</fullName>
    </submittedName>
</protein>
<dbReference type="GO" id="GO:0005886">
    <property type="term" value="C:plasma membrane"/>
    <property type="evidence" value="ECO:0007669"/>
    <property type="project" value="UniProtKB-SubCell"/>
</dbReference>
<keyword evidence="7 8" id="KW-0472">Membrane</keyword>
<evidence type="ECO:0000256" key="1">
    <source>
        <dbReference type="ARBA" id="ARBA00004651"/>
    </source>
</evidence>
<dbReference type="Proteomes" id="UP000789759">
    <property type="component" value="Unassembled WGS sequence"/>
</dbReference>
<dbReference type="EMBL" id="CAJVQA010014158">
    <property type="protein sequence ID" value="CAG8729344.1"/>
    <property type="molecule type" value="Genomic_DNA"/>
</dbReference>
<dbReference type="Pfam" id="PF25539">
    <property type="entry name" value="Bestrophin_2"/>
    <property type="match status" value="1"/>
</dbReference>
<reference evidence="9" key="1">
    <citation type="submission" date="2021-06" db="EMBL/GenBank/DDBJ databases">
        <authorList>
            <person name="Kallberg Y."/>
            <person name="Tangrot J."/>
            <person name="Rosling A."/>
        </authorList>
    </citation>
    <scope>NUCLEOTIDE SEQUENCE</scope>
    <source>
        <strain evidence="9">FL966</strain>
    </source>
</reference>